<evidence type="ECO:0000256" key="1">
    <source>
        <dbReference type="ARBA" id="ARBA00022574"/>
    </source>
</evidence>
<organism evidence="9">
    <name type="scientific">Rosellinia necatrix</name>
    <name type="common">White root-rot fungus</name>
    <dbReference type="NCBI Taxonomy" id="77044"/>
    <lineage>
        <taxon>Eukaryota</taxon>
        <taxon>Fungi</taxon>
        <taxon>Dikarya</taxon>
        <taxon>Ascomycota</taxon>
        <taxon>Pezizomycotina</taxon>
        <taxon>Sordariomycetes</taxon>
        <taxon>Xylariomycetidae</taxon>
        <taxon>Xylariales</taxon>
        <taxon>Xylariaceae</taxon>
        <taxon>Rosellinia</taxon>
    </lineage>
</organism>
<gene>
    <name evidence="9" type="ORF">SAMD00023353_1002830</name>
</gene>
<dbReference type="CDD" id="cd00200">
    <property type="entry name" value="WD40"/>
    <property type="match status" value="1"/>
</dbReference>
<feature type="repeat" description="WD" evidence="7">
    <location>
        <begin position="203"/>
        <end position="237"/>
    </location>
</feature>
<dbReference type="GO" id="GO:1990234">
    <property type="term" value="C:transferase complex"/>
    <property type="evidence" value="ECO:0007669"/>
    <property type="project" value="UniProtKB-ARBA"/>
</dbReference>
<dbReference type="InterPro" id="IPR019775">
    <property type="entry name" value="WD40_repeat_CS"/>
</dbReference>
<dbReference type="InterPro" id="IPR020472">
    <property type="entry name" value="WD40_PAC1"/>
</dbReference>
<dbReference type="SMART" id="SM00320">
    <property type="entry name" value="WD40"/>
    <property type="match status" value="7"/>
</dbReference>
<dbReference type="PRINTS" id="PR00320">
    <property type="entry name" value="GPROTEINBRPT"/>
</dbReference>
<dbReference type="PANTHER" id="PTHR22847:SF637">
    <property type="entry name" value="WD REPEAT DOMAIN 5B"/>
    <property type="match status" value="1"/>
</dbReference>
<dbReference type="EMBL" id="DF977455">
    <property type="protein sequence ID" value="GAW25667.1"/>
    <property type="molecule type" value="Genomic_DNA"/>
</dbReference>
<evidence type="ECO:0000313" key="9">
    <source>
        <dbReference type="EMBL" id="GAW25667.1"/>
    </source>
</evidence>
<sequence>MVTQFEPFGWPRSLAFSPDGLRLVCAFGSNVQVRKLVASTPPSAIHYKEERVLVGHRGRVTAVNFSPDGKHILSSSTDGTTRIWNAYRAELSVTADDDAKFDQTEAITDSQDPPQTAQPYHTQPISLVAFSPDGKVIASASDDGRILLWDADKGNSLRALADVHKSSILSLQFSRDGSILLSTSSDYTSVIWYTSSGRMICMLGGHTDWVRGAVFSPDGLFVASASDDGTVRVWDIREMLKNEPVVGEAGNIDAELRTLTKCVVLSQHDDYVYCVAFSLDGRYLASGGDENRILIWDGRAGDNDESKQWQKRQDTEGNDVEHPYVSLTSDKLYDVRGLVFAPPDGETLLSTSSAGVICAWKKAAETQAWELSCSIKYGPYKPFRSLHFDPEHPDVLLSDNGALLVRDSSSWAKASLHALRPRTQYELINDGNGQTWITQGGKKLIYLPPQYRRGDVHSFHIQGDRVAIGCDSGDVLIFRFGKDDNKLKTGSIATG</sequence>
<evidence type="ECO:0000256" key="3">
    <source>
        <dbReference type="ARBA" id="ARBA00023054"/>
    </source>
</evidence>
<keyword evidence="1 7" id="KW-0853">WD repeat</keyword>
<accession>A0A1S8A6F1</accession>
<proteinExistence type="inferred from homology"/>
<dbReference type="InterPro" id="IPR036322">
    <property type="entry name" value="WD40_repeat_dom_sf"/>
</dbReference>
<comment type="function">
    <text evidence="6">Involved in mitochondrial fission. Acts as an adapter protein required to form mitochondrial fission complexes. Formation of these complexes is required to promote constriction and fission of the mitochondrial compartment at a late step in mitochondrial division.</text>
</comment>
<evidence type="ECO:0000256" key="2">
    <source>
        <dbReference type="ARBA" id="ARBA00022737"/>
    </source>
</evidence>
<dbReference type="PANTHER" id="PTHR22847">
    <property type="entry name" value="WD40 REPEAT PROTEIN"/>
    <property type="match status" value="1"/>
</dbReference>
<feature type="region of interest" description="Disordered" evidence="8">
    <location>
        <begin position="302"/>
        <end position="321"/>
    </location>
</feature>
<dbReference type="OrthoDB" id="4768852at2759"/>
<dbReference type="SUPFAM" id="SSF50978">
    <property type="entry name" value="WD40 repeat-like"/>
    <property type="match status" value="1"/>
</dbReference>
<dbReference type="Pfam" id="PF00400">
    <property type="entry name" value="WD40"/>
    <property type="match status" value="5"/>
</dbReference>
<keyword evidence="10" id="KW-1185">Reference proteome</keyword>
<dbReference type="PROSITE" id="PS00678">
    <property type="entry name" value="WD_REPEATS_1"/>
    <property type="match status" value="1"/>
</dbReference>
<dbReference type="AlphaFoldDB" id="A0A1S8A6F1"/>
<evidence type="ECO:0000313" key="10">
    <source>
        <dbReference type="Proteomes" id="UP000054516"/>
    </source>
</evidence>
<feature type="repeat" description="WD" evidence="7">
    <location>
        <begin position="118"/>
        <end position="159"/>
    </location>
</feature>
<dbReference type="STRING" id="77044.A0A1S8A6F1"/>
<dbReference type="Proteomes" id="UP000054516">
    <property type="component" value="Unassembled WGS sequence"/>
</dbReference>
<evidence type="ECO:0000256" key="7">
    <source>
        <dbReference type="PROSITE-ProRule" id="PRU00221"/>
    </source>
</evidence>
<feature type="repeat" description="WD" evidence="7">
    <location>
        <begin position="161"/>
        <end position="202"/>
    </location>
</feature>
<dbReference type="InterPro" id="IPR001680">
    <property type="entry name" value="WD40_rpt"/>
</dbReference>
<evidence type="ECO:0000256" key="5">
    <source>
        <dbReference type="ARBA" id="ARBA00039789"/>
    </source>
</evidence>
<keyword evidence="3" id="KW-0175">Coiled coil</keyword>
<dbReference type="Gene3D" id="2.130.10.10">
    <property type="entry name" value="YVTN repeat-like/Quinoprotein amine dehydrogenase"/>
    <property type="match status" value="3"/>
</dbReference>
<feature type="repeat" description="WD" evidence="7">
    <location>
        <begin position="265"/>
        <end position="306"/>
    </location>
</feature>
<name>A0A1S8A6F1_ROSNE</name>
<protein>
    <recommendedName>
        <fullName evidence="5">Mitochondrial division protein 1</fullName>
    </recommendedName>
</protein>
<dbReference type="InterPro" id="IPR015943">
    <property type="entry name" value="WD40/YVTN_repeat-like_dom_sf"/>
</dbReference>
<comment type="similarity">
    <text evidence="4">Belongs to the WD repeat MDV1/CAF4 family.</text>
</comment>
<evidence type="ECO:0000256" key="4">
    <source>
        <dbReference type="ARBA" id="ARBA00038415"/>
    </source>
</evidence>
<dbReference type="OMA" id="ENRILIW"/>
<keyword evidence="2" id="KW-0677">Repeat</keyword>
<evidence type="ECO:0000256" key="6">
    <source>
        <dbReference type="ARBA" id="ARBA00043913"/>
    </source>
</evidence>
<dbReference type="PROSITE" id="PS50082">
    <property type="entry name" value="WD_REPEATS_2"/>
    <property type="match status" value="5"/>
</dbReference>
<dbReference type="PROSITE" id="PS50294">
    <property type="entry name" value="WD_REPEATS_REGION"/>
    <property type="match status" value="5"/>
</dbReference>
<reference evidence="9" key="1">
    <citation type="submission" date="2016-03" db="EMBL/GenBank/DDBJ databases">
        <title>Draft genome sequence of Rosellinia necatrix.</title>
        <authorList>
            <person name="Kanematsu S."/>
        </authorList>
    </citation>
    <scope>NUCLEOTIDE SEQUENCE [LARGE SCALE GENOMIC DNA]</scope>
    <source>
        <strain evidence="9">W97</strain>
    </source>
</reference>
<evidence type="ECO:0000256" key="8">
    <source>
        <dbReference type="SAM" id="MobiDB-lite"/>
    </source>
</evidence>
<feature type="repeat" description="WD" evidence="7">
    <location>
        <begin position="53"/>
        <end position="94"/>
    </location>
</feature>